<dbReference type="InterPro" id="IPR001810">
    <property type="entry name" value="F-box_dom"/>
</dbReference>
<dbReference type="InParanoid" id="A0A162U4K4"/>
<dbReference type="InterPro" id="IPR036047">
    <property type="entry name" value="F-box-like_dom_sf"/>
</dbReference>
<accession>A0A162U4K4</accession>
<protein>
    <recommendedName>
        <fullName evidence="1">F-box domain-containing protein</fullName>
    </recommendedName>
</protein>
<evidence type="ECO:0000313" key="2">
    <source>
        <dbReference type="EMBL" id="OAD72283.1"/>
    </source>
</evidence>
<dbReference type="GeneID" id="28992566"/>
<reference evidence="3" key="1">
    <citation type="submission" date="2015-06" db="EMBL/GenBank/DDBJ databases">
        <title>Expansion of signal transduction pathways in fungi by whole-genome duplication.</title>
        <authorList>
            <consortium name="DOE Joint Genome Institute"/>
            <person name="Corrochano L.M."/>
            <person name="Kuo A."/>
            <person name="Marcet-Houben M."/>
            <person name="Polaino S."/>
            <person name="Salamov A."/>
            <person name="Villalobos J.M."/>
            <person name="Alvarez M.I."/>
            <person name="Avalos J."/>
            <person name="Benito E.P."/>
            <person name="Benoit I."/>
            <person name="Burger G."/>
            <person name="Camino L.P."/>
            <person name="Canovas D."/>
            <person name="Cerda-Olmedo E."/>
            <person name="Cheng J.-F."/>
            <person name="Dominguez A."/>
            <person name="Elias M."/>
            <person name="Eslava A.P."/>
            <person name="Glaser F."/>
            <person name="Grimwood J."/>
            <person name="Gutierrez G."/>
            <person name="Heitman J."/>
            <person name="Henrissat B."/>
            <person name="Iturriaga E.A."/>
            <person name="Lang B.F."/>
            <person name="Lavin J.L."/>
            <person name="Lee S."/>
            <person name="Li W."/>
            <person name="Lindquist E."/>
            <person name="Lopez-Garcia S."/>
            <person name="Luque E.M."/>
            <person name="Marcos A.T."/>
            <person name="Martin J."/>
            <person name="McCluskey K."/>
            <person name="Medina H.R."/>
            <person name="Miralles-Duran A."/>
            <person name="Miyazaki A."/>
            <person name="Munoz-Torres E."/>
            <person name="Oguiza J.A."/>
            <person name="Ohm R."/>
            <person name="Olmedo M."/>
            <person name="Orejas M."/>
            <person name="Ortiz-Castellanos L."/>
            <person name="Pisabarro A.G."/>
            <person name="Rodriguez-Romero J."/>
            <person name="Ruiz-Herrera J."/>
            <person name="Ruiz-Vazquez R."/>
            <person name="Sanz C."/>
            <person name="Schackwitz W."/>
            <person name="Schmutz J."/>
            <person name="Shahriari M."/>
            <person name="Shelest E."/>
            <person name="Silva-Franco F."/>
            <person name="Soanes D."/>
            <person name="Syed K."/>
            <person name="Tagua V.G."/>
            <person name="Talbot N.J."/>
            <person name="Thon M."/>
            <person name="De vries R.P."/>
            <person name="Wiebenga A."/>
            <person name="Yadav J.S."/>
            <person name="Braun E.L."/>
            <person name="Baker S."/>
            <person name="Garre V."/>
            <person name="Horwitz B."/>
            <person name="Torres-Martinez S."/>
            <person name="Idnurm A."/>
            <person name="Herrera-Estrella A."/>
            <person name="Gabaldon T."/>
            <person name="Grigoriev I.V."/>
        </authorList>
    </citation>
    <scope>NUCLEOTIDE SEQUENCE [LARGE SCALE GENOMIC DNA]</scope>
    <source>
        <strain evidence="3">NRRL 1555(-)</strain>
    </source>
</reference>
<evidence type="ECO:0000313" key="3">
    <source>
        <dbReference type="Proteomes" id="UP000077315"/>
    </source>
</evidence>
<dbReference type="SMART" id="SM00256">
    <property type="entry name" value="FBOX"/>
    <property type="match status" value="1"/>
</dbReference>
<proteinExistence type="predicted"/>
<dbReference type="EMBL" id="KV440983">
    <property type="protein sequence ID" value="OAD72283.1"/>
    <property type="molecule type" value="Genomic_DNA"/>
</dbReference>
<sequence>MLASQLPFEITIHISNYLSTKDRIECSRVCQAWAIAFQESLWDSIVISDKTTLNNICHPGSAIYQTYRTNGCYVKSLDLGLRLFATDKQLHTLQNHFKNLQYLRTQCSSLSATDFGTNAPNWSMWGTLTKLEMNLGFIKTPHIKAKLLDILACLPRLEQLHIAQDYTSKTVQFTLRDFETLHASLPLLEHLTLDMESQLITTSDLKLVQKNITPATKLKSLVFTVNRSGHRWLYYFAIKYPNIDGLATISFDASEGIETTKAELMTLLGRRTPEIGLGLGPGSLFQKLDKIQTTICQQSSPLHFWIWKKIYSDYHLPLKHLHCAIEEVYDKSNVVKNTFEDCINPYSTSLETLFIQVYENAITTAPWAITDYLVDYRNLVYLRIYTSDAPILVDIILDRCVALKRLGVSTNWLSVGQSALSSLSTRLTLHGLRMLEVYNSTVCSKTFKYISIRCRELNYMCLDYTGVTGYVSINTGKLSIDMPYTHFKTLLLRHIRFTSSRDVKECDRNVNLMALSFKNNKDNNDDELATQGVQEIKKKPKKKLTVCLSSRFPFVSTKRKVVENIKSKKDSKVEDCGKSSWFYTTYSLNSYSLWESNVSRLNEKEVERAREYYDRYSSEIRFVQETTIGAGGNIEGTREKWKKDRFRGYAAIRCDRIDEYIINTNLRRDCSDWDYLYDELDQL</sequence>
<feature type="domain" description="F-box" evidence="1">
    <location>
        <begin position="1"/>
        <end position="45"/>
    </location>
</feature>
<dbReference type="RefSeq" id="XP_018290323.1">
    <property type="nucleotide sequence ID" value="XM_018431660.1"/>
</dbReference>
<dbReference type="PROSITE" id="PS50181">
    <property type="entry name" value="FBOX"/>
    <property type="match status" value="1"/>
</dbReference>
<dbReference type="Pfam" id="PF12937">
    <property type="entry name" value="F-box-like"/>
    <property type="match status" value="1"/>
</dbReference>
<organism evidence="2 3">
    <name type="scientific">Phycomyces blakesleeanus (strain ATCC 8743b / DSM 1359 / FGSC 10004 / NBRC 33097 / NRRL 1555)</name>
    <dbReference type="NCBI Taxonomy" id="763407"/>
    <lineage>
        <taxon>Eukaryota</taxon>
        <taxon>Fungi</taxon>
        <taxon>Fungi incertae sedis</taxon>
        <taxon>Mucoromycota</taxon>
        <taxon>Mucoromycotina</taxon>
        <taxon>Mucoromycetes</taxon>
        <taxon>Mucorales</taxon>
        <taxon>Phycomycetaceae</taxon>
        <taxon>Phycomyces</taxon>
    </lineage>
</organism>
<keyword evidence="3" id="KW-1185">Reference proteome</keyword>
<dbReference type="SUPFAM" id="SSF81383">
    <property type="entry name" value="F-box domain"/>
    <property type="match status" value="1"/>
</dbReference>
<evidence type="ECO:0000259" key="1">
    <source>
        <dbReference type="PROSITE" id="PS50181"/>
    </source>
</evidence>
<dbReference type="OrthoDB" id="2242631at2759"/>
<dbReference type="InterPro" id="IPR032675">
    <property type="entry name" value="LRR_dom_sf"/>
</dbReference>
<gene>
    <name evidence="2" type="ORF">PHYBLDRAFT_146487</name>
</gene>
<dbReference type="Proteomes" id="UP000077315">
    <property type="component" value="Unassembled WGS sequence"/>
</dbReference>
<dbReference type="VEuPathDB" id="FungiDB:PHYBLDRAFT_146487"/>
<dbReference type="Gene3D" id="3.80.10.10">
    <property type="entry name" value="Ribonuclease Inhibitor"/>
    <property type="match status" value="1"/>
</dbReference>
<name>A0A162U4K4_PHYB8</name>
<dbReference type="SUPFAM" id="SSF52047">
    <property type="entry name" value="RNI-like"/>
    <property type="match status" value="1"/>
</dbReference>
<dbReference type="AlphaFoldDB" id="A0A162U4K4"/>
<dbReference type="Gene3D" id="1.20.1280.50">
    <property type="match status" value="1"/>
</dbReference>